<protein>
    <recommendedName>
        <fullName evidence="6">NADH:flavin oxidoreductase/NADH oxidase N-terminal domain-containing protein</fullName>
    </recommendedName>
</protein>
<dbReference type="InterPro" id="IPR013785">
    <property type="entry name" value="Aldolase_TIM"/>
</dbReference>
<evidence type="ECO:0000256" key="1">
    <source>
        <dbReference type="ARBA" id="ARBA00001917"/>
    </source>
</evidence>
<dbReference type="Gene3D" id="3.20.20.70">
    <property type="entry name" value="Aldolase class I"/>
    <property type="match status" value="1"/>
</dbReference>
<dbReference type="GO" id="GO:0010181">
    <property type="term" value="F:FMN binding"/>
    <property type="evidence" value="ECO:0007669"/>
    <property type="project" value="InterPro"/>
</dbReference>
<keyword evidence="4" id="KW-0288">FMN</keyword>
<evidence type="ECO:0000313" key="7">
    <source>
        <dbReference type="EMBL" id="GMN45412.1"/>
    </source>
</evidence>
<evidence type="ECO:0000256" key="2">
    <source>
        <dbReference type="ARBA" id="ARBA00005979"/>
    </source>
</evidence>
<gene>
    <name evidence="7" type="ORF">TIFTF001_014600</name>
</gene>
<evidence type="ECO:0000256" key="3">
    <source>
        <dbReference type="ARBA" id="ARBA00022630"/>
    </source>
</evidence>
<sequence>MEIEISKLQMPVVVEDQEDDRHELAKKPIIGAAQPLLTPYKMGNFNLSHSLRIVLAPLTPLTRERSFENLSQPHAILYYTLRDLKGGSHLSLEYGQKNKAWRPIVDAIHAKGGIFFCQIWHMGRCSNTEFQPNGEAPISSTDKPISLELHSDAIELPKFTPPRRLRTDEIPLIVNDFRIAARDAIEAGFDGVEIHRGHGYLIEQFSKIK</sequence>
<keyword evidence="3" id="KW-0285">Flavoprotein</keyword>
<name>A0AA88A6C6_FICCA</name>
<comment type="similarity">
    <text evidence="2">Belongs to the NADH:flavin oxidoreductase/NADH oxidase family.</text>
</comment>
<dbReference type="InterPro" id="IPR045247">
    <property type="entry name" value="Oye-like"/>
</dbReference>
<dbReference type="Pfam" id="PF00724">
    <property type="entry name" value="Oxidored_FMN"/>
    <property type="match status" value="1"/>
</dbReference>
<reference evidence="7" key="1">
    <citation type="submission" date="2023-07" db="EMBL/GenBank/DDBJ databases">
        <title>draft genome sequence of fig (Ficus carica).</title>
        <authorList>
            <person name="Takahashi T."/>
            <person name="Nishimura K."/>
        </authorList>
    </citation>
    <scope>NUCLEOTIDE SEQUENCE</scope>
</reference>
<dbReference type="InterPro" id="IPR001155">
    <property type="entry name" value="OxRdtase_FMN_N"/>
</dbReference>
<feature type="domain" description="NADH:flavin oxidoreductase/NADH oxidase N-terminal" evidence="6">
    <location>
        <begin position="99"/>
        <end position="206"/>
    </location>
</feature>
<keyword evidence="8" id="KW-1185">Reference proteome</keyword>
<dbReference type="PANTHER" id="PTHR22893:SF91">
    <property type="entry name" value="NADPH DEHYDROGENASE 2-RELATED"/>
    <property type="match status" value="1"/>
</dbReference>
<dbReference type="AlphaFoldDB" id="A0AA88A6C6"/>
<dbReference type="EMBL" id="BTGU01000020">
    <property type="protein sequence ID" value="GMN45412.1"/>
    <property type="molecule type" value="Genomic_DNA"/>
</dbReference>
<evidence type="ECO:0000256" key="5">
    <source>
        <dbReference type="ARBA" id="ARBA00022857"/>
    </source>
</evidence>
<evidence type="ECO:0000256" key="4">
    <source>
        <dbReference type="ARBA" id="ARBA00022643"/>
    </source>
</evidence>
<accession>A0AA88A6C6</accession>
<dbReference type="Proteomes" id="UP001187192">
    <property type="component" value="Unassembled WGS sequence"/>
</dbReference>
<comment type="cofactor">
    <cofactor evidence="1">
        <name>FMN</name>
        <dbReference type="ChEBI" id="CHEBI:58210"/>
    </cofactor>
</comment>
<organism evidence="7 8">
    <name type="scientific">Ficus carica</name>
    <name type="common">Common fig</name>
    <dbReference type="NCBI Taxonomy" id="3494"/>
    <lineage>
        <taxon>Eukaryota</taxon>
        <taxon>Viridiplantae</taxon>
        <taxon>Streptophyta</taxon>
        <taxon>Embryophyta</taxon>
        <taxon>Tracheophyta</taxon>
        <taxon>Spermatophyta</taxon>
        <taxon>Magnoliopsida</taxon>
        <taxon>eudicotyledons</taxon>
        <taxon>Gunneridae</taxon>
        <taxon>Pentapetalae</taxon>
        <taxon>rosids</taxon>
        <taxon>fabids</taxon>
        <taxon>Rosales</taxon>
        <taxon>Moraceae</taxon>
        <taxon>Ficeae</taxon>
        <taxon>Ficus</taxon>
    </lineage>
</organism>
<dbReference type="PANTHER" id="PTHR22893">
    <property type="entry name" value="NADH OXIDOREDUCTASE-RELATED"/>
    <property type="match status" value="1"/>
</dbReference>
<proteinExistence type="inferred from homology"/>
<evidence type="ECO:0000313" key="8">
    <source>
        <dbReference type="Proteomes" id="UP001187192"/>
    </source>
</evidence>
<dbReference type="SUPFAM" id="SSF51395">
    <property type="entry name" value="FMN-linked oxidoreductases"/>
    <property type="match status" value="1"/>
</dbReference>
<evidence type="ECO:0000259" key="6">
    <source>
        <dbReference type="Pfam" id="PF00724"/>
    </source>
</evidence>
<dbReference type="GO" id="GO:0016491">
    <property type="term" value="F:oxidoreductase activity"/>
    <property type="evidence" value="ECO:0007669"/>
    <property type="project" value="InterPro"/>
</dbReference>
<keyword evidence="5" id="KW-0521">NADP</keyword>
<comment type="caution">
    <text evidence="7">The sequence shown here is derived from an EMBL/GenBank/DDBJ whole genome shotgun (WGS) entry which is preliminary data.</text>
</comment>